<feature type="region of interest" description="Disordered" evidence="1">
    <location>
        <begin position="101"/>
        <end position="126"/>
    </location>
</feature>
<evidence type="ECO:0000256" key="1">
    <source>
        <dbReference type="SAM" id="MobiDB-lite"/>
    </source>
</evidence>
<gene>
    <name evidence="2" type="ORF">SAY87_012121</name>
</gene>
<sequence>MGDSKHFSTKSASSSTSFISCYHSSGRSSSWTKYFEGVFNGGGKLGAGPVCSVSCDTAAGFEVHSCSSLVSDAASPVVRKNRAADSRNEVLGARTVGFKERRISAKDVPEDDLEDTASSPLNGSHS</sequence>
<accession>A0AAN7JIN0</accession>
<evidence type="ECO:0000313" key="3">
    <source>
        <dbReference type="Proteomes" id="UP001345219"/>
    </source>
</evidence>
<dbReference type="PROSITE" id="PS51257">
    <property type="entry name" value="PROKAR_LIPOPROTEIN"/>
    <property type="match status" value="1"/>
</dbReference>
<keyword evidence="3" id="KW-1185">Reference proteome</keyword>
<dbReference type="PANTHER" id="PTHR33974">
    <property type="entry name" value="VASCULAR-RELATED UNKNOWN PROTEIN 1-RELATED"/>
    <property type="match status" value="1"/>
</dbReference>
<comment type="caution">
    <text evidence="2">The sequence shown here is derived from an EMBL/GenBank/DDBJ whole genome shotgun (WGS) entry which is preliminary data.</text>
</comment>
<feature type="compositionally biased region" description="Polar residues" evidence="1">
    <location>
        <begin position="116"/>
        <end position="126"/>
    </location>
</feature>
<reference evidence="2 3" key="1">
    <citation type="journal article" date="2023" name="Hortic Res">
        <title>Pangenome of water caltrop reveals structural variations and asymmetric subgenome divergence after allopolyploidization.</title>
        <authorList>
            <person name="Zhang X."/>
            <person name="Chen Y."/>
            <person name="Wang L."/>
            <person name="Yuan Y."/>
            <person name="Fang M."/>
            <person name="Shi L."/>
            <person name="Lu R."/>
            <person name="Comes H.P."/>
            <person name="Ma Y."/>
            <person name="Chen Y."/>
            <person name="Huang G."/>
            <person name="Zhou Y."/>
            <person name="Zheng Z."/>
            <person name="Qiu Y."/>
        </authorList>
    </citation>
    <scope>NUCLEOTIDE SEQUENCE [LARGE SCALE GENOMIC DNA]</scope>
    <source>
        <tissue evidence="2">Roots</tissue>
    </source>
</reference>
<dbReference type="PANTHER" id="PTHR33974:SF25">
    <property type="entry name" value="SMALL PHOSPHATASE-LIKE PROTEIN 2, PUTATIVE-RELATED"/>
    <property type="match status" value="1"/>
</dbReference>
<evidence type="ECO:0000313" key="2">
    <source>
        <dbReference type="EMBL" id="KAK4745809.1"/>
    </source>
</evidence>
<dbReference type="GO" id="GO:0010089">
    <property type="term" value="P:xylem development"/>
    <property type="evidence" value="ECO:0007669"/>
    <property type="project" value="InterPro"/>
</dbReference>
<dbReference type="EMBL" id="JAXIOK010000021">
    <property type="protein sequence ID" value="KAK4745809.1"/>
    <property type="molecule type" value="Genomic_DNA"/>
</dbReference>
<protein>
    <submittedName>
        <fullName evidence="2">Uncharacterized protein</fullName>
    </submittedName>
</protein>
<dbReference type="InterPro" id="IPR039280">
    <property type="entry name" value="VUP"/>
</dbReference>
<proteinExistence type="predicted"/>
<name>A0AAN7JIN0_9MYRT</name>
<dbReference type="Proteomes" id="UP001345219">
    <property type="component" value="Chromosome 10"/>
</dbReference>
<organism evidence="2 3">
    <name type="scientific">Trapa incisa</name>
    <dbReference type="NCBI Taxonomy" id="236973"/>
    <lineage>
        <taxon>Eukaryota</taxon>
        <taxon>Viridiplantae</taxon>
        <taxon>Streptophyta</taxon>
        <taxon>Embryophyta</taxon>
        <taxon>Tracheophyta</taxon>
        <taxon>Spermatophyta</taxon>
        <taxon>Magnoliopsida</taxon>
        <taxon>eudicotyledons</taxon>
        <taxon>Gunneridae</taxon>
        <taxon>Pentapetalae</taxon>
        <taxon>rosids</taxon>
        <taxon>malvids</taxon>
        <taxon>Myrtales</taxon>
        <taxon>Lythraceae</taxon>
        <taxon>Trapa</taxon>
    </lineage>
</organism>
<dbReference type="AlphaFoldDB" id="A0AAN7JIN0"/>